<protein>
    <submittedName>
        <fullName evidence="3">Abortive infection protein</fullName>
    </submittedName>
</protein>
<accession>A0A075GKD9</accession>
<keyword evidence="1" id="KW-0472">Membrane</keyword>
<feature type="transmembrane region" description="Helical" evidence="1">
    <location>
        <begin position="111"/>
        <end position="130"/>
    </location>
</feature>
<keyword evidence="1" id="KW-0812">Transmembrane</keyword>
<keyword evidence="1" id="KW-1133">Transmembrane helix</keyword>
<dbReference type="GO" id="GO:0004175">
    <property type="term" value="F:endopeptidase activity"/>
    <property type="evidence" value="ECO:0007669"/>
    <property type="project" value="UniProtKB-ARBA"/>
</dbReference>
<dbReference type="EMBL" id="KF900707">
    <property type="protein sequence ID" value="AIF04404.1"/>
    <property type="molecule type" value="Genomic_DNA"/>
</dbReference>
<feature type="transmembrane region" description="Helical" evidence="1">
    <location>
        <begin position="178"/>
        <end position="196"/>
    </location>
</feature>
<evidence type="ECO:0000259" key="2">
    <source>
        <dbReference type="Pfam" id="PF02517"/>
    </source>
</evidence>
<sequence>MEQRAKDVLALLLSAPTASIAILASLAFPGGAGTAVWLGGKAWQIGLPAAWHLKVDGRERSWSKPELGGFGVAAALGVGMSVAILGGWFLLGSQYLDRELIRSTMEPFGLLNPWVYLTAFLWWVLFNSVMEEYLFRWFIFSKFEILVGGRLAVPLAGLAFMSHHTLAMLVLFPWWANLLASIGIFTGGCVWSWTYLRYRSIWPAYLSHAIVDVTLFGLGAYVLFG</sequence>
<dbReference type="AlphaFoldDB" id="A0A075GKD9"/>
<organism evidence="3">
    <name type="scientific">uncultured marine group II/III euryarchaeote KM3_174_A11</name>
    <dbReference type="NCBI Taxonomy" id="1457931"/>
    <lineage>
        <taxon>Archaea</taxon>
        <taxon>Methanobacteriati</taxon>
        <taxon>Methanobacteriota</taxon>
        <taxon>environmental samples</taxon>
    </lineage>
</organism>
<name>A0A075GKD9_9EURY</name>
<evidence type="ECO:0000256" key="1">
    <source>
        <dbReference type="SAM" id="Phobius"/>
    </source>
</evidence>
<feature type="transmembrane region" description="Helical" evidence="1">
    <location>
        <begin position="67"/>
        <end position="91"/>
    </location>
</feature>
<dbReference type="Pfam" id="PF02517">
    <property type="entry name" value="Rce1-like"/>
    <property type="match status" value="1"/>
</dbReference>
<dbReference type="InterPro" id="IPR003675">
    <property type="entry name" value="Rce1/LyrA-like_dom"/>
</dbReference>
<reference evidence="3" key="1">
    <citation type="journal article" date="2014" name="Genome Biol. Evol.">
        <title>Pangenome evidence for extensive interdomain horizontal transfer affecting lineage core and shell genes in uncultured planktonic thaumarchaeota and euryarchaeota.</title>
        <authorList>
            <person name="Deschamps P."/>
            <person name="Zivanovic Y."/>
            <person name="Moreira D."/>
            <person name="Rodriguez-Valera F."/>
            <person name="Lopez-Garcia P."/>
        </authorList>
    </citation>
    <scope>NUCLEOTIDE SEQUENCE</scope>
</reference>
<feature type="domain" description="CAAX prenyl protease 2/Lysostaphin resistance protein A-like" evidence="2">
    <location>
        <begin position="115"/>
        <end position="213"/>
    </location>
</feature>
<feature type="transmembrane region" description="Helical" evidence="1">
    <location>
        <begin position="203"/>
        <end position="224"/>
    </location>
</feature>
<evidence type="ECO:0000313" key="3">
    <source>
        <dbReference type="EMBL" id="AIF04404.1"/>
    </source>
</evidence>
<proteinExistence type="predicted"/>
<feature type="transmembrane region" description="Helical" evidence="1">
    <location>
        <begin position="151"/>
        <end position="172"/>
    </location>
</feature>
<dbReference type="GO" id="GO:0080120">
    <property type="term" value="P:CAAX-box protein maturation"/>
    <property type="evidence" value="ECO:0007669"/>
    <property type="project" value="UniProtKB-ARBA"/>
</dbReference>